<evidence type="ECO:0000313" key="12">
    <source>
        <dbReference type="Proteomes" id="UP000734854"/>
    </source>
</evidence>
<name>A0A8J5GTJ5_ZINOF</name>
<evidence type="ECO:0000256" key="2">
    <source>
        <dbReference type="ARBA" id="ARBA00022527"/>
    </source>
</evidence>
<dbReference type="PANTHER" id="PTHR27006:SF587">
    <property type="entry name" value="RECEPTOR-LIKE SERINE_THREONINE-PROTEIN KINASE"/>
    <property type="match status" value="1"/>
</dbReference>
<evidence type="ECO:0000256" key="7">
    <source>
        <dbReference type="ARBA" id="ARBA00047899"/>
    </source>
</evidence>
<keyword evidence="12" id="KW-1185">Reference proteome</keyword>
<keyword evidence="4 9" id="KW-0547">Nucleotide-binding</keyword>
<keyword evidence="6 9" id="KW-0067">ATP-binding</keyword>
<dbReference type="PANTHER" id="PTHR27006">
    <property type="entry name" value="PROMASTIGOTE SURFACE ANTIGEN PROTEIN PSA"/>
    <property type="match status" value="1"/>
</dbReference>
<sequence length="157" mass="17104">MYQSRNQSQSEDSCLLNTDRGVDHDGGVILIKGVIFVQGTTTTTATNNFSDGNKLGEGGFGVVYKGQLEDGQRIAVKKLSRNSSQAKSSLLNWQKCLEIIIGISRGLLYLHQDSILKAIHRDLKPSNILLEDMIPKISNFEGDTALADGTTRPIGIL</sequence>
<evidence type="ECO:0000259" key="10">
    <source>
        <dbReference type="PROSITE" id="PS50011"/>
    </source>
</evidence>
<evidence type="ECO:0000256" key="3">
    <source>
        <dbReference type="ARBA" id="ARBA00022679"/>
    </source>
</evidence>
<keyword evidence="3" id="KW-0808">Transferase</keyword>
<comment type="catalytic activity">
    <reaction evidence="7">
        <text>L-threonyl-[protein] + ATP = O-phospho-L-threonyl-[protein] + ADP + H(+)</text>
        <dbReference type="Rhea" id="RHEA:46608"/>
        <dbReference type="Rhea" id="RHEA-COMP:11060"/>
        <dbReference type="Rhea" id="RHEA-COMP:11605"/>
        <dbReference type="ChEBI" id="CHEBI:15378"/>
        <dbReference type="ChEBI" id="CHEBI:30013"/>
        <dbReference type="ChEBI" id="CHEBI:30616"/>
        <dbReference type="ChEBI" id="CHEBI:61977"/>
        <dbReference type="ChEBI" id="CHEBI:456216"/>
        <dbReference type="EC" id="2.7.11.1"/>
    </reaction>
</comment>
<dbReference type="SUPFAM" id="SSF56112">
    <property type="entry name" value="Protein kinase-like (PK-like)"/>
    <property type="match status" value="1"/>
</dbReference>
<feature type="domain" description="Protein kinase" evidence="10">
    <location>
        <begin position="1"/>
        <end position="157"/>
    </location>
</feature>
<dbReference type="GO" id="GO:0004674">
    <property type="term" value="F:protein serine/threonine kinase activity"/>
    <property type="evidence" value="ECO:0007669"/>
    <property type="project" value="UniProtKB-KW"/>
</dbReference>
<comment type="catalytic activity">
    <reaction evidence="8">
        <text>L-seryl-[protein] + ATP = O-phospho-L-seryl-[protein] + ADP + H(+)</text>
        <dbReference type="Rhea" id="RHEA:17989"/>
        <dbReference type="Rhea" id="RHEA-COMP:9863"/>
        <dbReference type="Rhea" id="RHEA-COMP:11604"/>
        <dbReference type="ChEBI" id="CHEBI:15378"/>
        <dbReference type="ChEBI" id="CHEBI:29999"/>
        <dbReference type="ChEBI" id="CHEBI:30616"/>
        <dbReference type="ChEBI" id="CHEBI:83421"/>
        <dbReference type="ChEBI" id="CHEBI:456216"/>
        <dbReference type="EC" id="2.7.11.1"/>
    </reaction>
</comment>
<dbReference type="InterPro" id="IPR011009">
    <property type="entry name" value="Kinase-like_dom_sf"/>
</dbReference>
<dbReference type="EC" id="2.7.11.1" evidence="1"/>
<dbReference type="InterPro" id="IPR001245">
    <property type="entry name" value="Ser-Thr/Tyr_kinase_cat_dom"/>
</dbReference>
<dbReference type="EMBL" id="JACMSC010000007">
    <property type="protein sequence ID" value="KAG6514792.1"/>
    <property type="molecule type" value="Genomic_DNA"/>
</dbReference>
<evidence type="ECO:0000256" key="5">
    <source>
        <dbReference type="ARBA" id="ARBA00022777"/>
    </source>
</evidence>
<protein>
    <recommendedName>
        <fullName evidence="1">non-specific serine/threonine protein kinase</fullName>
        <ecNumber evidence="1">2.7.11.1</ecNumber>
    </recommendedName>
</protein>
<dbReference type="Pfam" id="PF07714">
    <property type="entry name" value="PK_Tyr_Ser-Thr"/>
    <property type="match status" value="1"/>
</dbReference>
<keyword evidence="2" id="KW-0723">Serine/threonine-protein kinase</keyword>
<dbReference type="GO" id="GO:0005524">
    <property type="term" value="F:ATP binding"/>
    <property type="evidence" value="ECO:0007669"/>
    <property type="project" value="UniProtKB-UniRule"/>
</dbReference>
<dbReference type="AlphaFoldDB" id="A0A8J5GTJ5"/>
<comment type="caution">
    <text evidence="11">The sequence shown here is derived from an EMBL/GenBank/DDBJ whole genome shotgun (WGS) entry which is preliminary data.</text>
</comment>
<evidence type="ECO:0000256" key="4">
    <source>
        <dbReference type="ARBA" id="ARBA00022741"/>
    </source>
</evidence>
<dbReference type="Gene3D" id="1.10.510.10">
    <property type="entry name" value="Transferase(Phosphotransferase) domain 1"/>
    <property type="match status" value="2"/>
</dbReference>
<dbReference type="InterPro" id="IPR000719">
    <property type="entry name" value="Prot_kinase_dom"/>
</dbReference>
<dbReference type="Proteomes" id="UP000734854">
    <property type="component" value="Unassembled WGS sequence"/>
</dbReference>
<dbReference type="FunFam" id="1.10.510.10:FF:001023">
    <property type="entry name" value="Os07g0541700 protein"/>
    <property type="match status" value="1"/>
</dbReference>
<dbReference type="PROSITE" id="PS00107">
    <property type="entry name" value="PROTEIN_KINASE_ATP"/>
    <property type="match status" value="1"/>
</dbReference>
<proteinExistence type="predicted"/>
<dbReference type="PROSITE" id="PS50011">
    <property type="entry name" value="PROTEIN_KINASE_DOM"/>
    <property type="match status" value="1"/>
</dbReference>
<feature type="binding site" evidence="9">
    <location>
        <position position="78"/>
    </location>
    <ligand>
        <name>ATP</name>
        <dbReference type="ChEBI" id="CHEBI:30616"/>
    </ligand>
</feature>
<evidence type="ECO:0000256" key="6">
    <source>
        <dbReference type="ARBA" id="ARBA00022840"/>
    </source>
</evidence>
<accession>A0A8J5GTJ5</accession>
<evidence type="ECO:0000256" key="1">
    <source>
        <dbReference type="ARBA" id="ARBA00012513"/>
    </source>
</evidence>
<gene>
    <name evidence="11" type="ORF">ZIOFF_025165</name>
</gene>
<reference evidence="11 12" key="1">
    <citation type="submission" date="2020-08" db="EMBL/GenBank/DDBJ databases">
        <title>Plant Genome Project.</title>
        <authorList>
            <person name="Zhang R.-G."/>
        </authorList>
    </citation>
    <scope>NUCLEOTIDE SEQUENCE [LARGE SCALE GENOMIC DNA]</scope>
    <source>
        <tissue evidence="11">Rhizome</tissue>
    </source>
</reference>
<organism evidence="11 12">
    <name type="scientific">Zingiber officinale</name>
    <name type="common">Ginger</name>
    <name type="synonym">Amomum zingiber</name>
    <dbReference type="NCBI Taxonomy" id="94328"/>
    <lineage>
        <taxon>Eukaryota</taxon>
        <taxon>Viridiplantae</taxon>
        <taxon>Streptophyta</taxon>
        <taxon>Embryophyta</taxon>
        <taxon>Tracheophyta</taxon>
        <taxon>Spermatophyta</taxon>
        <taxon>Magnoliopsida</taxon>
        <taxon>Liliopsida</taxon>
        <taxon>Zingiberales</taxon>
        <taxon>Zingiberaceae</taxon>
        <taxon>Zingiber</taxon>
    </lineage>
</organism>
<dbReference type="InterPro" id="IPR017441">
    <property type="entry name" value="Protein_kinase_ATP_BS"/>
</dbReference>
<evidence type="ECO:0000256" key="8">
    <source>
        <dbReference type="ARBA" id="ARBA00048679"/>
    </source>
</evidence>
<evidence type="ECO:0000313" key="11">
    <source>
        <dbReference type="EMBL" id="KAG6514792.1"/>
    </source>
</evidence>
<keyword evidence="5" id="KW-0418">Kinase</keyword>
<evidence type="ECO:0000256" key="9">
    <source>
        <dbReference type="PROSITE-ProRule" id="PRU10141"/>
    </source>
</evidence>